<evidence type="ECO:0008006" key="7">
    <source>
        <dbReference type="Google" id="ProtNLM"/>
    </source>
</evidence>
<gene>
    <name evidence="5" type="ORF">MNOR_LOCUS13973</name>
</gene>
<comment type="caution">
    <text evidence="5">The sequence shown here is derived from an EMBL/GenBank/DDBJ whole genome shotgun (WGS) entry which is preliminary data.</text>
</comment>
<evidence type="ECO:0000256" key="2">
    <source>
        <dbReference type="ARBA" id="ARBA00022729"/>
    </source>
</evidence>
<dbReference type="SUPFAM" id="SSF52058">
    <property type="entry name" value="L domain-like"/>
    <property type="match status" value="1"/>
</dbReference>
<dbReference type="PANTHER" id="PTHR24373">
    <property type="entry name" value="SLIT RELATED LEUCINE-RICH REPEAT NEURONAL PROTEIN"/>
    <property type="match status" value="1"/>
</dbReference>
<dbReference type="SMART" id="SM00369">
    <property type="entry name" value="LRR_TYP"/>
    <property type="match status" value="2"/>
</dbReference>
<dbReference type="AlphaFoldDB" id="A0AAV2QMN5"/>
<sequence length="323" mass="35710">SIAPFTMAGLRLAYLIPILAMCYIQGCYGVDSLGAHDGPYNRNLPCPNPEDIAPCTCTYVEDDGAMDMDCDNIADEDELYQVFHSLIPFPIFRKLRLPADRLTTLSENVFGNATFEEVAVKCSQGISQEQCNGTLTTVDPNTFIKSASTLIILRFWSSKISTFPFETLGNYLNLNLFVLNYSPLASFPIINSETITELALNYDTYQEIPPNALDGLPNLKTIVLEGNSITSMAKDLFAYLPDLVQIIMNRGGLHHLHSQQFAVSSTNLDVLVLQSNLIEDVEPDTFIGVQSGTIVLYANKLTTLPEDTWKPLLDAEVFLQFGG</sequence>
<evidence type="ECO:0000256" key="4">
    <source>
        <dbReference type="SAM" id="SignalP"/>
    </source>
</evidence>
<dbReference type="Proteomes" id="UP001497623">
    <property type="component" value="Unassembled WGS sequence"/>
</dbReference>
<evidence type="ECO:0000256" key="3">
    <source>
        <dbReference type="ARBA" id="ARBA00022737"/>
    </source>
</evidence>
<evidence type="ECO:0000313" key="6">
    <source>
        <dbReference type="Proteomes" id="UP001497623"/>
    </source>
</evidence>
<organism evidence="5 6">
    <name type="scientific">Meganyctiphanes norvegica</name>
    <name type="common">Northern krill</name>
    <name type="synonym">Thysanopoda norvegica</name>
    <dbReference type="NCBI Taxonomy" id="48144"/>
    <lineage>
        <taxon>Eukaryota</taxon>
        <taxon>Metazoa</taxon>
        <taxon>Ecdysozoa</taxon>
        <taxon>Arthropoda</taxon>
        <taxon>Crustacea</taxon>
        <taxon>Multicrustacea</taxon>
        <taxon>Malacostraca</taxon>
        <taxon>Eumalacostraca</taxon>
        <taxon>Eucarida</taxon>
        <taxon>Euphausiacea</taxon>
        <taxon>Euphausiidae</taxon>
        <taxon>Meganyctiphanes</taxon>
    </lineage>
</organism>
<evidence type="ECO:0000313" key="5">
    <source>
        <dbReference type="EMBL" id="CAL4090180.1"/>
    </source>
</evidence>
<keyword evidence="2 4" id="KW-0732">Signal</keyword>
<evidence type="ECO:0000256" key="1">
    <source>
        <dbReference type="ARBA" id="ARBA00022614"/>
    </source>
</evidence>
<keyword evidence="3" id="KW-0677">Repeat</keyword>
<feature type="signal peptide" evidence="4">
    <location>
        <begin position="1"/>
        <end position="29"/>
    </location>
</feature>
<keyword evidence="6" id="KW-1185">Reference proteome</keyword>
<dbReference type="Pfam" id="PF13855">
    <property type="entry name" value="LRR_8"/>
    <property type="match status" value="1"/>
</dbReference>
<dbReference type="InterPro" id="IPR050328">
    <property type="entry name" value="Dev_Immune_Receptor"/>
</dbReference>
<proteinExistence type="predicted"/>
<dbReference type="InterPro" id="IPR001611">
    <property type="entry name" value="Leu-rich_rpt"/>
</dbReference>
<feature type="non-terminal residue" evidence="5">
    <location>
        <position position="323"/>
    </location>
</feature>
<dbReference type="InterPro" id="IPR032675">
    <property type="entry name" value="LRR_dom_sf"/>
</dbReference>
<feature type="chain" id="PRO_5043393803" description="Oplophorus-luciferin 2-monooxygenase non-catalytic subunit" evidence="4">
    <location>
        <begin position="30"/>
        <end position="323"/>
    </location>
</feature>
<protein>
    <recommendedName>
        <fullName evidence="7">Oplophorus-luciferin 2-monooxygenase non-catalytic subunit</fullName>
    </recommendedName>
</protein>
<accession>A0AAV2QMN5</accession>
<dbReference type="InterPro" id="IPR003591">
    <property type="entry name" value="Leu-rich_rpt_typical-subtyp"/>
</dbReference>
<dbReference type="PANTHER" id="PTHR24373:SF275">
    <property type="entry name" value="TIR DOMAIN-CONTAINING PROTEIN"/>
    <property type="match status" value="1"/>
</dbReference>
<dbReference type="Gene3D" id="3.80.10.10">
    <property type="entry name" value="Ribonuclease Inhibitor"/>
    <property type="match status" value="1"/>
</dbReference>
<name>A0AAV2QMN5_MEGNR</name>
<dbReference type="EMBL" id="CAXKWB010008222">
    <property type="protein sequence ID" value="CAL4090180.1"/>
    <property type="molecule type" value="Genomic_DNA"/>
</dbReference>
<reference evidence="5 6" key="1">
    <citation type="submission" date="2024-05" db="EMBL/GenBank/DDBJ databases">
        <authorList>
            <person name="Wallberg A."/>
        </authorList>
    </citation>
    <scope>NUCLEOTIDE SEQUENCE [LARGE SCALE GENOMIC DNA]</scope>
</reference>
<feature type="non-terminal residue" evidence="5">
    <location>
        <position position="1"/>
    </location>
</feature>
<keyword evidence="1" id="KW-0433">Leucine-rich repeat</keyword>